<dbReference type="PANTHER" id="PTHR43820:SF4">
    <property type="entry name" value="HIGH-AFFINITY BRANCHED-CHAIN AMINO ACID TRANSPORT ATP-BINDING PROTEIN LIVF"/>
    <property type="match status" value="1"/>
</dbReference>
<evidence type="ECO:0000256" key="5">
    <source>
        <dbReference type="ARBA" id="ARBA00022970"/>
    </source>
</evidence>
<evidence type="ECO:0000256" key="1">
    <source>
        <dbReference type="ARBA" id="ARBA00005417"/>
    </source>
</evidence>
<comment type="caution">
    <text evidence="7">The sequence shown here is derived from an EMBL/GenBank/DDBJ whole genome shotgun (WGS) entry which is preliminary data.</text>
</comment>
<dbReference type="CDD" id="cd03224">
    <property type="entry name" value="ABC_TM1139_LivF_branched"/>
    <property type="match status" value="1"/>
</dbReference>
<evidence type="ECO:0000256" key="3">
    <source>
        <dbReference type="ARBA" id="ARBA00022741"/>
    </source>
</evidence>
<evidence type="ECO:0000256" key="2">
    <source>
        <dbReference type="ARBA" id="ARBA00022448"/>
    </source>
</evidence>
<keyword evidence="5" id="KW-0029">Amino-acid transport</keyword>
<name>A0ABV7EM75_9GAMM</name>
<evidence type="ECO:0000259" key="6">
    <source>
        <dbReference type="PROSITE" id="PS50893"/>
    </source>
</evidence>
<evidence type="ECO:0000256" key="4">
    <source>
        <dbReference type="ARBA" id="ARBA00022840"/>
    </source>
</evidence>
<dbReference type="InterPro" id="IPR003439">
    <property type="entry name" value="ABC_transporter-like_ATP-bd"/>
</dbReference>
<evidence type="ECO:0000313" key="8">
    <source>
        <dbReference type="Proteomes" id="UP001595462"/>
    </source>
</evidence>
<dbReference type="SMART" id="SM00382">
    <property type="entry name" value="AAA"/>
    <property type="match status" value="1"/>
</dbReference>
<dbReference type="InterPro" id="IPR003593">
    <property type="entry name" value="AAA+_ATPase"/>
</dbReference>
<dbReference type="Gene3D" id="3.40.50.300">
    <property type="entry name" value="P-loop containing nucleotide triphosphate hydrolases"/>
    <property type="match status" value="1"/>
</dbReference>
<dbReference type="Pfam" id="PF00005">
    <property type="entry name" value="ABC_tran"/>
    <property type="match status" value="1"/>
</dbReference>
<keyword evidence="4 7" id="KW-0067">ATP-binding</keyword>
<dbReference type="RefSeq" id="WP_380686601.1">
    <property type="nucleotide sequence ID" value="NZ_JBHRSS010000003.1"/>
</dbReference>
<dbReference type="Proteomes" id="UP001595462">
    <property type="component" value="Unassembled WGS sequence"/>
</dbReference>
<comment type="similarity">
    <text evidence="1">Belongs to the ABC transporter superfamily.</text>
</comment>
<proteinExistence type="inferred from homology"/>
<gene>
    <name evidence="7" type="ORF">ACFOSU_03770</name>
</gene>
<accession>A0ABV7EM75</accession>
<dbReference type="GO" id="GO:0005524">
    <property type="term" value="F:ATP binding"/>
    <property type="evidence" value="ECO:0007669"/>
    <property type="project" value="UniProtKB-KW"/>
</dbReference>
<dbReference type="PROSITE" id="PS00211">
    <property type="entry name" value="ABC_TRANSPORTER_1"/>
    <property type="match status" value="1"/>
</dbReference>
<dbReference type="InterPro" id="IPR052156">
    <property type="entry name" value="BCAA_Transport_ATP-bd_LivF"/>
</dbReference>
<reference evidence="8" key="1">
    <citation type="journal article" date="2019" name="Int. J. Syst. Evol. Microbiol.">
        <title>The Global Catalogue of Microorganisms (GCM) 10K type strain sequencing project: providing services to taxonomists for standard genome sequencing and annotation.</title>
        <authorList>
            <consortium name="The Broad Institute Genomics Platform"/>
            <consortium name="The Broad Institute Genome Sequencing Center for Infectious Disease"/>
            <person name="Wu L."/>
            <person name="Ma J."/>
        </authorList>
    </citation>
    <scope>NUCLEOTIDE SEQUENCE [LARGE SCALE GENOMIC DNA]</scope>
    <source>
        <strain evidence="8">KCTC 52640</strain>
    </source>
</reference>
<keyword evidence="8" id="KW-1185">Reference proteome</keyword>
<keyword evidence="3" id="KW-0547">Nucleotide-binding</keyword>
<keyword evidence="2" id="KW-0813">Transport</keyword>
<evidence type="ECO:0000313" key="7">
    <source>
        <dbReference type="EMBL" id="MFC3103001.1"/>
    </source>
</evidence>
<dbReference type="SUPFAM" id="SSF52540">
    <property type="entry name" value="P-loop containing nucleoside triphosphate hydrolases"/>
    <property type="match status" value="1"/>
</dbReference>
<dbReference type="EMBL" id="JBHRSS010000003">
    <property type="protein sequence ID" value="MFC3103001.1"/>
    <property type="molecule type" value="Genomic_DNA"/>
</dbReference>
<dbReference type="InterPro" id="IPR027417">
    <property type="entry name" value="P-loop_NTPase"/>
</dbReference>
<dbReference type="PROSITE" id="PS50893">
    <property type="entry name" value="ABC_TRANSPORTER_2"/>
    <property type="match status" value="1"/>
</dbReference>
<sequence>MLKLEGIHAHYGHIHALRGVSLQVPDGQIVSLLGSNGAGKSTTLKIISCLMRPKAGSFEIDGESMLSKSSSDLVARGIIHCPEGRRLFGEFTVEENLRIGAYKRKGGSEVEADIEKVCGYFPRLKERMRQRADTLSGGEQQMVAIGRSLMGRPKLLLLDEPSLGIAPKLVTEIFEILSQINAAGTSILLVEQNAYMAMKVSHYSYVLENGAVGLEGDSREMRDNDHVRKLYLGG</sequence>
<feature type="domain" description="ABC transporter" evidence="6">
    <location>
        <begin position="2"/>
        <end position="234"/>
    </location>
</feature>
<dbReference type="PANTHER" id="PTHR43820">
    <property type="entry name" value="HIGH-AFFINITY BRANCHED-CHAIN AMINO ACID TRANSPORT ATP-BINDING PROTEIN LIVF"/>
    <property type="match status" value="1"/>
</dbReference>
<organism evidence="7 8">
    <name type="scientific">Salinisphaera aquimarina</name>
    <dbReference type="NCBI Taxonomy" id="2094031"/>
    <lineage>
        <taxon>Bacteria</taxon>
        <taxon>Pseudomonadati</taxon>
        <taxon>Pseudomonadota</taxon>
        <taxon>Gammaproteobacteria</taxon>
        <taxon>Salinisphaerales</taxon>
        <taxon>Salinisphaeraceae</taxon>
        <taxon>Salinisphaera</taxon>
    </lineage>
</organism>
<protein>
    <submittedName>
        <fullName evidence="7">ABC transporter ATP-binding protein</fullName>
    </submittedName>
</protein>
<dbReference type="InterPro" id="IPR017871">
    <property type="entry name" value="ABC_transporter-like_CS"/>
</dbReference>